<dbReference type="GO" id="GO:0003677">
    <property type="term" value="F:DNA binding"/>
    <property type="evidence" value="ECO:0007669"/>
    <property type="project" value="UniProtKB-KW"/>
</dbReference>
<evidence type="ECO:0000256" key="4">
    <source>
        <dbReference type="SAM" id="MobiDB-lite"/>
    </source>
</evidence>
<accession>A0A3S4NLQ4</accession>
<dbReference type="EMBL" id="QPKB01000003">
    <property type="protein sequence ID" value="RWR78869.1"/>
    <property type="molecule type" value="Genomic_DNA"/>
</dbReference>
<keyword evidence="3" id="KW-0804">Transcription</keyword>
<dbReference type="GO" id="GO:0003700">
    <property type="term" value="F:DNA-binding transcription factor activity"/>
    <property type="evidence" value="ECO:0007669"/>
    <property type="project" value="InterPro"/>
</dbReference>
<dbReference type="InterPro" id="IPR011598">
    <property type="entry name" value="bHLH_dom"/>
</dbReference>
<name>A0A3S4NLQ4_9MAGN</name>
<reference evidence="6 7" key="1">
    <citation type="journal article" date="2019" name="Nat. Plants">
        <title>Stout camphor tree genome fills gaps in understanding of flowering plant genome evolution.</title>
        <authorList>
            <person name="Chaw S.M."/>
            <person name="Liu Y.C."/>
            <person name="Wu Y.W."/>
            <person name="Wang H.Y."/>
            <person name="Lin C.I."/>
            <person name="Wu C.S."/>
            <person name="Ke H.M."/>
            <person name="Chang L.Y."/>
            <person name="Hsu C.Y."/>
            <person name="Yang H.T."/>
            <person name="Sudianto E."/>
            <person name="Hsu M.H."/>
            <person name="Wu K.P."/>
            <person name="Wang L.N."/>
            <person name="Leebens-Mack J.H."/>
            <person name="Tsai I.J."/>
        </authorList>
    </citation>
    <scope>NUCLEOTIDE SEQUENCE [LARGE SCALE GENOMIC DNA]</scope>
    <source>
        <strain evidence="7">cv. Chaw 1501</strain>
        <tissue evidence="6">Young leaves</tissue>
    </source>
</reference>
<evidence type="ECO:0000313" key="6">
    <source>
        <dbReference type="EMBL" id="RWR78869.1"/>
    </source>
</evidence>
<dbReference type="SUPFAM" id="SSF47459">
    <property type="entry name" value="HLH, helix-loop-helix DNA-binding domain"/>
    <property type="match status" value="1"/>
</dbReference>
<dbReference type="GO" id="GO:0046983">
    <property type="term" value="F:protein dimerization activity"/>
    <property type="evidence" value="ECO:0007669"/>
    <property type="project" value="InterPro"/>
</dbReference>
<dbReference type="PANTHER" id="PTHR45844">
    <property type="entry name" value="TRANSCRIPTION FACTOR BHLH30"/>
    <property type="match status" value="1"/>
</dbReference>
<keyword evidence="7" id="KW-1185">Reference proteome</keyword>
<dbReference type="PROSITE" id="PS51257">
    <property type="entry name" value="PROKAR_LIPOPROTEIN"/>
    <property type="match status" value="1"/>
</dbReference>
<comment type="caution">
    <text evidence="6">The sequence shown here is derived from an EMBL/GenBank/DDBJ whole genome shotgun (WGS) entry which is preliminary data.</text>
</comment>
<proteinExistence type="predicted"/>
<evidence type="ECO:0000256" key="3">
    <source>
        <dbReference type="ARBA" id="ARBA00023163"/>
    </source>
</evidence>
<dbReference type="Proteomes" id="UP000283530">
    <property type="component" value="Unassembled WGS sequence"/>
</dbReference>
<feature type="compositionally biased region" description="Polar residues" evidence="4">
    <location>
        <begin position="29"/>
        <end position="39"/>
    </location>
</feature>
<dbReference type="SMART" id="SM00353">
    <property type="entry name" value="HLH"/>
    <property type="match status" value="1"/>
</dbReference>
<dbReference type="Gene3D" id="4.10.280.10">
    <property type="entry name" value="Helix-loop-helix DNA-binding domain"/>
    <property type="match status" value="1"/>
</dbReference>
<evidence type="ECO:0000256" key="2">
    <source>
        <dbReference type="ARBA" id="ARBA00023125"/>
    </source>
</evidence>
<dbReference type="Pfam" id="PF00010">
    <property type="entry name" value="HLH"/>
    <property type="match status" value="1"/>
</dbReference>
<evidence type="ECO:0000256" key="1">
    <source>
        <dbReference type="ARBA" id="ARBA00023015"/>
    </source>
</evidence>
<feature type="domain" description="BHLH" evidence="5">
    <location>
        <begin position="48"/>
        <end position="97"/>
    </location>
</feature>
<dbReference type="OrthoDB" id="71302at2759"/>
<keyword evidence="1" id="KW-0805">Transcription regulation</keyword>
<organism evidence="6 7">
    <name type="scientific">Cinnamomum micranthum f. kanehirae</name>
    <dbReference type="NCBI Taxonomy" id="337451"/>
    <lineage>
        <taxon>Eukaryota</taxon>
        <taxon>Viridiplantae</taxon>
        <taxon>Streptophyta</taxon>
        <taxon>Embryophyta</taxon>
        <taxon>Tracheophyta</taxon>
        <taxon>Spermatophyta</taxon>
        <taxon>Magnoliopsida</taxon>
        <taxon>Magnoliidae</taxon>
        <taxon>Laurales</taxon>
        <taxon>Lauraceae</taxon>
        <taxon>Cinnamomum</taxon>
    </lineage>
</organism>
<dbReference type="InterPro" id="IPR036638">
    <property type="entry name" value="HLH_DNA-bd_sf"/>
</dbReference>
<sequence>MAKFFSSGSLQETHMSHWPMVLPWPPHVSTSSCQVGGSETSKEAKALISSQSHSQAEKRRRERINTHLSTLRRLVPSATKLDKATLLGRVIDHVKELKRKALEIGNSFTVPTEMDDVTVECDRNGALKDRFIIRASLCCDDRPELYTDLIQALHGLKLRTVRADMATLGGRVKNVLILSTKVGEEGACLSTLKDSLKEVLGRIVFTDVSSQNTNLSKRQRTMPSFWSN</sequence>
<protein>
    <submittedName>
        <fullName evidence="6">Transcription factor bHLH51-like protein</fullName>
    </submittedName>
</protein>
<dbReference type="PROSITE" id="PS50888">
    <property type="entry name" value="BHLH"/>
    <property type="match status" value="1"/>
</dbReference>
<keyword evidence="2" id="KW-0238">DNA-binding</keyword>
<dbReference type="PANTHER" id="PTHR45844:SF18">
    <property type="entry name" value="TRANSCRIPTION FACTOR BHLH51"/>
    <property type="match status" value="1"/>
</dbReference>
<dbReference type="STRING" id="337451.A0A3S4NLQ4"/>
<evidence type="ECO:0000259" key="5">
    <source>
        <dbReference type="PROSITE" id="PS50888"/>
    </source>
</evidence>
<evidence type="ECO:0000313" key="7">
    <source>
        <dbReference type="Proteomes" id="UP000283530"/>
    </source>
</evidence>
<dbReference type="AlphaFoldDB" id="A0A3S4NLQ4"/>
<dbReference type="CDD" id="cd11455">
    <property type="entry name" value="bHLH_AtAIG1_like"/>
    <property type="match status" value="1"/>
</dbReference>
<gene>
    <name evidence="6" type="ORF">CKAN_00742200</name>
</gene>
<dbReference type="InterPro" id="IPR045847">
    <property type="entry name" value="AIG1-like"/>
</dbReference>
<feature type="region of interest" description="Disordered" evidence="4">
    <location>
        <begin position="29"/>
        <end position="62"/>
    </location>
</feature>